<dbReference type="Pfam" id="PF18895">
    <property type="entry name" value="T4SS_pilin"/>
    <property type="match status" value="1"/>
</dbReference>
<keyword evidence="1" id="KW-0812">Transmembrane</keyword>
<keyword evidence="1" id="KW-0472">Membrane</keyword>
<feature type="transmembrane region" description="Helical" evidence="1">
    <location>
        <begin position="24"/>
        <end position="45"/>
    </location>
</feature>
<accession>X1N0B4</accession>
<organism evidence="2">
    <name type="scientific">marine sediment metagenome</name>
    <dbReference type="NCBI Taxonomy" id="412755"/>
    <lineage>
        <taxon>unclassified sequences</taxon>
        <taxon>metagenomes</taxon>
        <taxon>ecological metagenomes</taxon>
    </lineage>
</organism>
<dbReference type="AlphaFoldDB" id="X1N0B4"/>
<protein>
    <submittedName>
        <fullName evidence="2">Uncharacterized protein</fullName>
    </submittedName>
</protein>
<evidence type="ECO:0000256" key="1">
    <source>
        <dbReference type="SAM" id="Phobius"/>
    </source>
</evidence>
<evidence type="ECO:0000313" key="2">
    <source>
        <dbReference type="EMBL" id="GAI20335.1"/>
    </source>
</evidence>
<gene>
    <name evidence="2" type="ORF">S06H3_37021</name>
</gene>
<dbReference type="EMBL" id="BARV01022455">
    <property type="protein sequence ID" value="GAI20335.1"/>
    <property type="molecule type" value="Genomic_DNA"/>
</dbReference>
<feature type="non-terminal residue" evidence="2">
    <location>
        <position position="1"/>
    </location>
</feature>
<reference evidence="2" key="1">
    <citation type="journal article" date="2014" name="Front. Microbiol.">
        <title>High frequency of phylogenetically diverse reductive dehalogenase-homologous genes in deep subseafloor sedimentary metagenomes.</title>
        <authorList>
            <person name="Kawai M."/>
            <person name="Futagami T."/>
            <person name="Toyoda A."/>
            <person name="Takaki Y."/>
            <person name="Nishi S."/>
            <person name="Hori S."/>
            <person name="Arai W."/>
            <person name="Tsubouchi T."/>
            <person name="Morono Y."/>
            <person name="Uchiyama I."/>
            <person name="Ito T."/>
            <person name="Fujiyama A."/>
            <person name="Inagaki F."/>
            <person name="Takami H."/>
        </authorList>
    </citation>
    <scope>NUCLEOTIDE SEQUENCE</scope>
    <source>
        <strain evidence="2">Expedition CK06-06</strain>
    </source>
</reference>
<name>X1N0B4_9ZZZZ</name>
<proteinExistence type="predicted"/>
<dbReference type="InterPro" id="IPR043993">
    <property type="entry name" value="T4SS_pilin"/>
</dbReference>
<sequence length="69" mass="7136">IIIAGFYWLTAAGDPKKVKTALDIIKWTVIGFAIILFARGLVAIIRHVLGGGGIEGGIETGGGGTIETK</sequence>
<keyword evidence="1" id="KW-1133">Transmembrane helix</keyword>
<comment type="caution">
    <text evidence="2">The sequence shown here is derived from an EMBL/GenBank/DDBJ whole genome shotgun (WGS) entry which is preliminary data.</text>
</comment>